<gene>
    <name evidence="2" type="ORF">A3B93_00930</name>
</gene>
<organism evidence="2 3">
    <name type="scientific">Candidatus Nomurabacteria bacterium RIFCSPHIGHO2_02_FULL_42_24</name>
    <dbReference type="NCBI Taxonomy" id="1801757"/>
    <lineage>
        <taxon>Bacteria</taxon>
        <taxon>Candidatus Nomuraibacteriota</taxon>
    </lineage>
</organism>
<dbReference type="AlphaFoldDB" id="A0A1F6WGT8"/>
<evidence type="ECO:0000313" key="2">
    <source>
        <dbReference type="EMBL" id="OGI81072.1"/>
    </source>
</evidence>
<reference evidence="2 3" key="1">
    <citation type="journal article" date="2016" name="Nat. Commun.">
        <title>Thousands of microbial genomes shed light on interconnected biogeochemical processes in an aquifer system.</title>
        <authorList>
            <person name="Anantharaman K."/>
            <person name="Brown C.T."/>
            <person name="Hug L.A."/>
            <person name="Sharon I."/>
            <person name="Castelle C.J."/>
            <person name="Probst A.J."/>
            <person name="Thomas B.C."/>
            <person name="Singh A."/>
            <person name="Wilkins M.J."/>
            <person name="Karaoz U."/>
            <person name="Brodie E.L."/>
            <person name="Williams K.H."/>
            <person name="Hubbard S.S."/>
            <person name="Banfield J.F."/>
        </authorList>
    </citation>
    <scope>NUCLEOTIDE SEQUENCE [LARGE SCALE GENOMIC DNA]</scope>
</reference>
<name>A0A1F6WGT8_9BACT</name>
<dbReference type="Pfam" id="PF18760">
    <property type="entry name" value="ART-PolyVal"/>
    <property type="match status" value="1"/>
</dbReference>
<evidence type="ECO:0000313" key="3">
    <source>
        <dbReference type="Proteomes" id="UP000179880"/>
    </source>
</evidence>
<dbReference type="EMBL" id="MFUH01000042">
    <property type="protein sequence ID" value="OGI81072.1"/>
    <property type="molecule type" value="Genomic_DNA"/>
</dbReference>
<dbReference type="InterPro" id="IPR049522">
    <property type="entry name" value="ART-PolyVal_dom"/>
</dbReference>
<accession>A0A1F6WGT8</accession>
<evidence type="ECO:0000259" key="1">
    <source>
        <dbReference type="Pfam" id="PF18760"/>
    </source>
</evidence>
<protein>
    <recommendedName>
        <fullName evidence="1">ART-PolyVal-like domain-containing protein</fullName>
    </recommendedName>
</protein>
<comment type="caution">
    <text evidence="2">The sequence shown here is derived from an EMBL/GenBank/DDBJ whole genome shotgun (WGS) entry which is preliminary data.</text>
</comment>
<sequence>MEKSQVNPVDKVELSKAEQSVKHFSVSKYEKNIQEVFKLSPELKTVACDSLGIKDDKDIVVELGRNKDEATLSKIQNINVYYKGELILNSDDKSQSKKLILVTQKDGTSFVGDILLPEELQGKGLGAKILQKVSDTLNTKILPTYLSTGGFTSDNAKKMWEKIGNEILPNHEAEKLYAEYLETIFPESKVRGIVYHRTGERFDVFDKSKTKKTNANRFYFSPINTGRYGDHVMQAILNIKNLATPYDNNFINDVNIKHPEYTKGKSEYFHLPAQIYVNADKYGYDGVYAFEGTNDDEYSVYHPEQIHILGSKQDIERFKKFAHKKEK</sequence>
<feature type="domain" description="ART-PolyVal-like" evidence="1">
    <location>
        <begin position="193"/>
        <end position="306"/>
    </location>
</feature>
<dbReference type="Proteomes" id="UP000179880">
    <property type="component" value="Unassembled WGS sequence"/>
</dbReference>
<proteinExistence type="predicted"/>